<dbReference type="KEGG" id="ole:K0B96_00225"/>
<dbReference type="InterPro" id="IPR036583">
    <property type="entry name" value="23S_rRNA_IVS_sf"/>
</dbReference>
<name>A0A8F9XLC3_9BACT</name>
<reference evidence="1" key="1">
    <citation type="submission" date="2021-08" db="EMBL/GenBank/DDBJ databases">
        <title>Genome of a novel bacterium of the phylum Verrucomicrobia, Oleiharenicola sp. KSB-15.</title>
        <authorList>
            <person name="Chung J.-H."/>
            <person name="Ahn J.-H."/>
            <person name="Yoon Y."/>
            <person name="Kim D.-Y."/>
            <person name="An S.-H."/>
            <person name="Park I."/>
            <person name="Yeon J."/>
        </authorList>
    </citation>
    <scope>NUCLEOTIDE SEQUENCE</scope>
    <source>
        <strain evidence="1">KSB-15</strain>
    </source>
</reference>
<dbReference type="Pfam" id="PF05635">
    <property type="entry name" value="23S_rRNA_IVP"/>
    <property type="match status" value="1"/>
</dbReference>
<dbReference type="EMBL" id="CP080507">
    <property type="protein sequence ID" value="QYM79076.1"/>
    <property type="molecule type" value="Genomic_DNA"/>
</dbReference>
<dbReference type="PANTHER" id="PTHR38471:SF2">
    <property type="entry name" value="FOUR HELIX BUNDLE PROTEIN"/>
    <property type="match status" value="1"/>
</dbReference>
<sequence length="141" mass="15496">MSKIYFDHEKLRVYQEALRFVAFADTILGALPGKIAARDQLDRASTSIVLNIAEGNGKRSRPDRCRYLDIARGSALECAAGLDVLVVRNQLDATRAAEGKEVLVGVVSMLMGLLETFGGQVREEQADYEELAESGPEIEHE</sequence>
<dbReference type="AlphaFoldDB" id="A0A8F9XLC3"/>
<dbReference type="Gene3D" id="1.20.1440.60">
    <property type="entry name" value="23S rRNA-intervening sequence"/>
    <property type="match status" value="1"/>
</dbReference>
<gene>
    <name evidence="1" type="ORF">K0B96_00225</name>
</gene>
<protein>
    <submittedName>
        <fullName evidence="1">Four helix bundle protein</fullName>
    </submittedName>
</protein>
<evidence type="ECO:0000313" key="2">
    <source>
        <dbReference type="Proteomes" id="UP000825051"/>
    </source>
</evidence>
<keyword evidence="2" id="KW-1185">Reference proteome</keyword>
<dbReference type="InterPro" id="IPR012657">
    <property type="entry name" value="23S_rRNA-intervening_sequence"/>
</dbReference>
<accession>A0A8F9XLC3</accession>
<dbReference type="RefSeq" id="WP_220162452.1">
    <property type="nucleotide sequence ID" value="NZ_CP080507.1"/>
</dbReference>
<evidence type="ECO:0000313" key="1">
    <source>
        <dbReference type="EMBL" id="QYM79076.1"/>
    </source>
</evidence>
<dbReference type="NCBIfam" id="TIGR02436">
    <property type="entry name" value="four helix bundle protein"/>
    <property type="match status" value="1"/>
</dbReference>
<proteinExistence type="predicted"/>
<dbReference type="SUPFAM" id="SSF158446">
    <property type="entry name" value="IVS-encoded protein-like"/>
    <property type="match status" value="1"/>
</dbReference>
<dbReference type="PANTHER" id="PTHR38471">
    <property type="entry name" value="FOUR HELIX BUNDLE PROTEIN"/>
    <property type="match status" value="1"/>
</dbReference>
<organism evidence="1 2">
    <name type="scientific">Horticoccus luteus</name>
    <dbReference type="NCBI Taxonomy" id="2862869"/>
    <lineage>
        <taxon>Bacteria</taxon>
        <taxon>Pseudomonadati</taxon>
        <taxon>Verrucomicrobiota</taxon>
        <taxon>Opitutia</taxon>
        <taxon>Opitutales</taxon>
        <taxon>Opitutaceae</taxon>
        <taxon>Horticoccus</taxon>
    </lineage>
</organism>
<dbReference type="Proteomes" id="UP000825051">
    <property type="component" value="Chromosome"/>
</dbReference>